<evidence type="ECO:0000256" key="2">
    <source>
        <dbReference type="ARBA" id="ARBA00022946"/>
    </source>
</evidence>
<dbReference type="GO" id="GO:0006355">
    <property type="term" value="P:regulation of DNA-templated transcription"/>
    <property type="evidence" value="ECO:0007669"/>
    <property type="project" value="InterPro"/>
</dbReference>
<keyword evidence="3" id="KW-1185">Reference proteome</keyword>
<sequence>MLKLSHFMRSRTTLSERLFFGKVGNTKDALWLHGSISRAGISTAGKDVAADGSYSRRVFASFTFYKGKASLSMTPRLPEFSKMVSGALKIERMGVILLEFCPAIGPRKYDYEKKQMFALSATEVGSLISLGAKDSCEFFHDPSMKKSNEGQVRKTMTITPMSESGGYFFALSVVNSILKTNERFSVPVTNAEFAVMRTSFSFMLPYLMGWDQYMRQLPTSTVEHKPEGVLRNLDLEWDK</sequence>
<dbReference type="FunCoup" id="A0A1U8B945">
    <property type="interactions" value="776"/>
</dbReference>
<accession>A0A1U8B945</accession>
<dbReference type="InterPro" id="IPR013742">
    <property type="entry name" value="Whirly"/>
</dbReference>
<dbReference type="AlphaFoldDB" id="A0A1U8B945"/>
<gene>
    <name evidence="4" type="primary">LOC104608298</name>
</gene>
<dbReference type="InterPro" id="IPR009044">
    <property type="entry name" value="ssDNA-bd_transcriptional_reg"/>
</dbReference>
<protein>
    <submittedName>
        <fullName evidence="4">Single-stranded DNA-bindig protein WHY2, mitochondrial</fullName>
    </submittedName>
</protein>
<evidence type="ECO:0000313" key="3">
    <source>
        <dbReference type="Proteomes" id="UP000189703"/>
    </source>
</evidence>
<dbReference type="PANTHER" id="PTHR31745">
    <property type="entry name" value="SINGLE-STRANDED DNA-BINDING PROTEIN WHY2, MITOCHONDRIAL"/>
    <property type="match status" value="1"/>
</dbReference>
<dbReference type="eggNOG" id="ENOG502QRRY">
    <property type="taxonomic scope" value="Eukaryota"/>
</dbReference>
<evidence type="ECO:0000256" key="1">
    <source>
        <dbReference type="ARBA" id="ARBA00006061"/>
    </source>
</evidence>
<dbReference type="OMA" id="SCELFHD"/>
<dbReference type="SUPFAM" id="SSF54447">
    <property type="entry name" value="ssDNA-binding transcriptional regulator domain"/>
    <property type="match status" value="1"/>
</dbReference>
<dbReference type="Pfam" id="PF08536">
    <property type="entry name" value="Whirly"/>
    <property type="match status" value="1"/>
</dbReference>
<name>A0A1U8B945_NELNU</name>
<evidence type="ECO:0000313" key="4">
    <source>
        <dbReference type="RefSeq" id="XP_010272543.1"/>
    </source>
</evidence>
<dbReference type="GO" id="GO:0006952">
    <property type="term" value="P:defense response"/>
    <property type="evidence" value="ECO:0007669"/>
    <property type="project" value="InterPro"/>
</dbReference>
<dbReference type="GO" id="GO:0003697">
    <property type="term" value="F:single-stranded DNA binding"/>
    <property type="evidence" value="ECO:0007669"/>
    <property type="project" value="InterPro"/>
</dbReference>
<dbReference type="Gene3D" id="2.30.31.10">
    <property type="entry name" value="Transcriptional Coactivator Pc4, Chain A"/>
    <property type="match status" value="1"/>
</dbReference>
<dbReference type="KEGG" id="nnu:104608298"/>
<organism evidence="3 4">
    <name type="scientific">Nelumbo nucifera</name>
    <name type="common">Sacred lotus</name>
    <dbReference type="NCBI Taxonomy" id="4432"/>
    <lineage>
        <taxon>Eukaryota</taxon>
        <taxon>Viridiplantae</taxon>
        <taxon>Streptophyta</taxon>
        <taxon>Embryophyta</taxon>
        <taxon>Tracheophyta</taxon>
        <taxon>Spermatophyta</taxon>
        <taxon>Magnoliopsida</taxon>
        <taxon>Proteales</taxon>
        <taxon>Nelumbonaceae</taxon>
        <taxon>Nelumbo</taxon>
    </lineage>
</organism>
<comment type="similarity">
    <text evidence="1">Belongs to the Whirly family.</text>
</comment>
<proteinExistence type="inferred from homology"/>
<keyword evidence="2" id="KW-0809">Transit peptide</keyword>
<reference evidence="4" key="1">
    <citation type="submission" date="2025-08" db="UniProtKB">
        <authorList>
            <consortium name="RefSeq"/>
        </authorList>
    </citation>
    <scope>IDENTIFICATION</scope>
</reference>
<dbReference type="Proteomes" id="UP000189703">
    <property type="component" value="Unplaced"/>
</dbReference>
<dbReference type="STRING" id="4432.A0A1U8B945"/>
<dbReference type="RefSeq" id="XP_010272543.1">
    <property type="nucleotide sequence ID" value="XM_010274241.2"/>
</dbReference>
<dbReference type="OrthoDB" id="511009at2759"/>
<dbReference type="PANTHER" id="PTHR31745:SF1">
    <property type="entry name" value="SINGLE-STRANDED DNA-BINDING PROTEIN WHY2, MITOCHONDRIAL"/>
    <property type="match status" value="1"/>
</dbReference>
<dbReference type="GeneID" id="104608298"/>